<reference evidence="2" key="1">
    <citation type="journal article" date="2010" name="Genome Biol.">
        <title>Genome sequence of the necrotrophic plant pathogen Pythium ultimum reveals original pathogenicity mechanisms and effector repertoire.</title>
        <authorList>
            <person name="Levesque C.A."/>
            <person name="Brouwer H."/>
            <person name="Cano L."/>
            <person name="Hamilton J.P."/>
            <person name="Holt C."/>
            <person name="Huitema E."/>
            <person name="Raffaele S."/>
            <person name="Robideau G.P."/>
            <person name="Thines M."/>
            <person name="Win J."/>
            <person name="Zerillo M.M."/>
            <person name="Beakes G.W."/>
            <person name="Boore J.L."/>
            <person name="Busam D."/>
            <person name="Dumas B."/>
            <person name="Ferriera S."/>
            <person name="Fuerstenberg S.I."/>
            <person name="Gachon C.M."/>
            <person name="Gaulin E."/>
            <person name="Govers F."/>
            <person name="Grenville-Briggs L."/>
            <person name="Horner N."/>
            <person name="Hostetler J."/>
            <person name="Jiang R.H."/>
            <person name="Johnson J."/>
            <person name="Krajaejun T."/>
            <person name="Lin H."/>
            <person name="Meijer H.J."/>
            <person name="Moore B."/>
            <person name="Morris P."/>
            <person name="Phuntmart V."/>
            <person name="Puiu D."/>
            <person name="Shetty J."/>
            <person name="Stajich J.E."/>
            <person name="Tripathy S."/>
            <person name="Wawra S."/>
            <person name="van West P."/>
            <person name="Whitty B.R."/>
            <person name="Coutinho P.M."/>
            <person name="Henrissat B."/>
            <person name="Martin F."/>
            <person name="Thomas P.D."/>
            <person name="Tyler B.M."/>
            <person name="De Vries R.P."/>
            <person name="Kamoun S."/>
            <person name="Yandell M."/>
            <person name="Tisserat N."/>
            <person name="Buell C.R."/>
        </authorList>
    </citation>
    <scope>NUCLEOTIDE SEQUENCE</scope>
    <source>
        <strain evidence="2">DAOM:BR144</strain>
    </source>
</reference>
<dbReference type="VEuPathDB" id="FungiDB:PYU1_G003014"/>
<evidence type="ECO:0000313" key="2">
    <source>
        <dbReference type="Proteomes" id="UP000019132"/>
    </source>
</evidence>
<reference evidence="2" key="2">
    <citation type="submission" date="2010-04" db="EMBL/GenBank/DDBJ databases">
        <authorList>
            <person name="Buell R."/>
            <person name="Hamilton J."/>
            <person name="Hostetler J."/>
        </authorList>
    </citation>
    <scope>NUCLEOTIDE SEQUENCE [LARGE SCALE GENOMIC DNA]</scope>
    <source>
        <strain evidence="2">DAOM:BR144</strain>
    </source>
</reference>
<reference evidence="1" key="3">
    <citation type="submission" date="2015-02" db="UniProtKB">
        <authorList>
            <consortium name="EnsemblProtists"/>
        </authorList>
    </citation>
    <scope>IDENTIFICATION</scope>
    <source>
        <strain evidence="1">DAOM BR144</strain>
    </source>
</reference>
<dbReference type="Proteomes" id="UP000019132">
    <property type="component" value="Unassembled WGS sequence"/>
</dbReference>
<dbReference type="HOGENOM" id="CLU_163001_0_0_1"/>
<organism evidence="1 2">
    <name type="scientific">Globisporangium ultimum (strain ATCC 200006 / CBS 805.95 / DAOM BR144)</name>
    <name type="common">Pythium ultimum</name>
    <dbReference type="NCBI Taxonomy" id="431595"/>
    <lineage>
        <taxon>Eukaryota</taxon>
        <taxon>Sar</taxon>
        <taxon>Stramenopiles</taxon>
        <taxon>Oomycota</taxon>
        <taxon>Peronosporomycetes</taxon>
        <taxon>Pythiales</taxon>
        <taxon>Pythiaceae</taxon>
        <taxon>Globisporangium</taxon>
    </lineage>
</organism>
<dbReference type="EnsemblProtists" id="PYU1_T003017">
    <property type="protein sequence ID" value="PYU1_T003017"/>
    <property type="gene ID" value="PYU1_G003014"/>
</dbReference>
<accession>K3WDH6</accession>
<dbReference type="InParanoid" id="K3WDH6"/>
<keyword evidence="2" id="KW-1185">Reference proteome</keyword>
<dbReference type="OMA" id="MQAAKRC"/>
<dbReference type="eggNOG" id="ENOG502SY0U">
    <property type="taxonomic scope" value="Eukaryota"/>
</dbReference>
<proteinExistence type="predicted"/>
<protein>
    <submittedName>
        <fullName evidence="1">Uncharacterized protein</fullName>
    </submittedName>
</protein>
<name>K3WDH6_GLOUD</name>
<sequence length="119" mass="12773">MARKVWFELVTGGSELFAGISATSVRLNDEVVDIEDCSSNKVHAQYNGARPPGTNVLAHIGPSQLRIHANRAAYDDAKKRGGEEAYLRPSAPLGGLGRDAKDALIVGMQAAKRCRLQTV</sequence>
<dbReference type="EMBL" id="GL376628">
    <property type="status" value="NOT_ANNOTATED_CDS"/>
    <property type="molecule type" value="Genomic_DNA"/>
</dbReference>
<dbReference type="AlphaFoldDB" id="K3WDH6"/>
<evidence type="ECO:0000313" key="1">
    <source>
        <dbReference type="EnsemblProtists" id="PYU1_T003017"/>
    </source>
</evidence>